<keyword evidence="2" id="KW-1185">Reference proteome</keyword>
<dbReference type="Proteomes" id="UP000765509">
    <property type="component" value="Unassembled WGS sequence"/>
</dbReference>
<gene>
    <name evidence="1" type="ORF">O181_081366</name>
</gene>
<protein>
    <submittedName>
        <fullName evidence="1">Uncharacterized protein</fullName>
    </submittedName>
</protein>
<sequence length="115" mass="13036">MGDPDYFQQTTTDNNVKRNLVAQPFIEHSIHCSIYESVTSHIFTLDARKIFQALKDRFNCPSWSSVVYHAGVIFCNSSDQLDDINSYAMTITEAIQNLENQLGQINSEMLTTLAI</sequence>
<evidence type="ECO:0000313" key="1">
    <source>
        <dbReference type="EMBL" id="MBW0541651.1"/>
    </source>
</evidence>
<proteinExistence type="predicted"/>
<reference evidence="1" key="1">
    <citation type="submission" date="2021-03" db="EMBL/GenBank/DDBJ databases">
        <title>Draft genome sequence of rust myrtle Austropuccinia psidii MF-1, a brazilian biotype.</title>
        <authorList>
            <person name="Quecine M.C."/>
            <person name="Pachon D.M.R."/>
            <person name="Bonatelli M.L."/>
            <person name="Correr F.H."/>
            <person name="Franceschini L.M."/>
            <person name="Leite T.F."/>
            <person name="Margarido G.R.A."/>
            <person name="Almeida C.A."/>
            <person name="Ferrarezi J.A."/>
            <person name="Labate C.A."/>
        </authorList>
    </citation>
    <scope>NUCLEOTIDE SEQUENCE</scope>
    <source>
        <strain evidence="1">MF-1</strain>
    </source>
</reference>
<organism evidence="1 2">
    <name type="scientific">Austropuccinia psidii MF-1</name>
    <dbReference type="NCBI Taxonomy" id="1389203"/>
    <lineage>
        <taxon>Eukaryota</taxon>
        <taxon>Fungi</taxon>
        <taxon>Dikarya</taxon>
        <taxon>Basidiomycota</taxon>
        <taxon>Pucciniomycotina</taxon>
        <taxon>Pucciniomycetes</taxon>
        <taxon>Pucciniales</taxon>
        <taxon>Sphaerophragmiaceae</taxon>
        <taxon>Austropuccinia</taxon>
    </lineage>
</organism>
<accession>A0A9Q3FK27</accession>
<evidence type="ECO:0000313" key="2">
    <source>
        <dbReference type="Proteomes" id="UP000765509"/>
    </source>
</evidence>
<name>A0A9Q3FK27_9BASI</name>
<dbReference type="EMBL" id="AVOT02046332">
    <property type="protein sequence ID" value="MBW0541651.1"/>
    <property type="molecule type" value="Genomic_DNA"/>
</dbReference>
<dbReference type="AlphaFoldDB" id="A0A9Q3FK27"/>
<comment type="caution">
    <text evidence="1">The sequence shown here is derived from an EMBL/GenBank/DDBJ whole genome shotgun (WGS) entry which is preliminary data.</text>
</comment>